<comment type="caution">
    <text evidence="8">The sequence shown here is derived from an EMBL/GenBank/DDBJ whole genome shotgun (WGS) entry which is preliminary data.</text>
</comment>
<dbReference type="RefSeq" id="WP_068810359.1">
    <property type="nucleotide sequence ID" value="NZ_BMIY01000009.1"/>
</dbReference>
<dbReference type="HAMAP" id="MF_00376">
    <property type="entry name" value="Dephospho_CoA_kinase"/>
    <property type="match status" value="1"/>
</dbReference>
<evidence type="ECO:0000256" key="7">
    <source>
        <dbReference type="SAM" id="MobiDB-lite"/>
    </source>
</evidence>
<dbReference type="InterPro" id="IPR001977">
    <property type="entry name" value="Depp_CoAkinase"/>
</dbReference>
<dbReference type="GO" id="GO:0005737">
    <property type="term" value="C:cytoplasm"/>
    <property type="evidence" value="ECO:0007669"/>
    <property type="project" value="UniProtKB-SubCell"/>
</dbReference>
<keyword evidence="4 5" id="KW-0173">Coenzyme A biosynthesis</keyword>
<dbReference type="Gene3D" id="3.40.50.300">
    <property type="entry name" value="P-loop containing nucleotide triphosphate hydrolases"/>
    <property type="match status" value="1"/>
</dbReference>
<accession>A0A916VJX9</accession>
<dbReference type="EMBL" id="BMIY01000009">
    <property type="protein sequence ID" value="GFZ78887.1"/>
    <property type="molecule type" value="Genomic_DNA"/>
</dbReference>
<protein>
    <recommendedName>
        <fullName evidence="5 6">Dephospho-CoA kinase</fullName>
        <ecNumber evidence="5 6">2.7.1.24</ecNumber>
    </recommendedName>
    <alternativeName>
        <fullName evidence="5">Dephosphocoenzyme A kinase</fullName>
    </alternativeName>
</protein>
<evidence type="ECO:0000256" key="1">
    <source>
        <dbReference type="ARBA" id="ARBA00009018"/>
    </source>
</evidence>
<evidence type="ECO:0000313" key="9">
    <source>
        <dbReference type="Proteomes" id="UP000627715"/>
    </source>
</evidence>
<dbReference type="PANTHER" id="PTHR10695">
    <property type="entry name" value="DEPHOSPHO-COA KINASE-RELATED"/>
    <property type="match status" value="1"/>
</dbReference>
<feature type="compositionally biased region" description="Polar residues" evidence="7">
    <location>
        <begin position="1"/>
        <end position="11"/>
    </location>
</feature>
<dbReference type="OrthoDB" id="9812943at2"/>
<evidence type="ECO:0000256" key="2">
    <source>
        <dbReference type="ARBA" id="ARBA00022741"/>
    </source>
</evidence>
<comment type="subcellular location">
    <subcellularLocation>
        <location evidence="5">Cytoplasm</location>
    </subcellularLocation>
</comment>
<dbReference type="CDD" id="cd02022">
    <property type="entry name" value="DPCK"/>
    <property type="match status" value="1"/>
</dbReference>
<dbReference type="Proteomes" id="UP000627715">
    <property type="component" value="Unassembled WGS sequence"/>
</dbReference>
<gene>
    <name evidence="5 8" type="primary">coaE</name>
    <name evidence="8" type="ORF">GCM10011403_22540</name>
</gene>
<evidence type="ECO:0000256" key="3">
    <source>
        <dbReference type="ARBA" id="ARBA00022840"/>
    </source>
</evidence>
<dbReference type="AlphaFoldDB" id="A0A916VJX9"/>
<dbReference type="GO" id="GO:0015937">
    <property type="term" value="P:coenzyme A biosynthetic process"/>
    <property type="evidence" value="ECO:0007669"/>
    <property type="project" value="UniProtKB-UniRule"/>
</dbReference>
<dbReference type="PROSITE" id="PS51219">
    <property type="entry name" value="DPCK"/>
    <property type="match status" value="1"/>
</dbReference>
<name>A0A916VJX9_9GAMM</name>
<keyword evidence="3 5" id="KW-0067">ATP-binding</keyword>
<feature type="region of interest" description="Disordered" evidence="7">
    <location>
        <begin position="1"/>
        <end position="20"/>
    </location>
</feature>
<evidence type="ECO:0000256" key="5">
    <source>
        <dbReference type="HAMAP-Rule" id="MF_00376"/>
    </source>
</evidence>
<evidence type="ECO:0000256" key="4">
    <source>
        <dbReference type="ARBA" id="ARBA00022993"/>
    </source>
</evidence>
<keyword evidence="9" id="KW-1185">Reference proteome</keyword>
<reference evidence="8" key="1">
    <citation type="journal article" date="2014" name="Int. J. Syst. Evol. Microbiol.">
        <title>Complete genome sequence of Corynebacterium casei LMG S-19264T (=DSM 44701T), isolated from a smear-ripened cheese.</title>
        <authorList>
            <consortium name="US DOE Joint Genome Institute (JGI-PGF)"/>
            <person name="Walter F."/>
            <person name="Albersmeier A."/>
            <person name="Kalinowski J."/>
            <person name="Ruckert C."/>
        </authorList>
    </citation>
    <scope>NUCLEOTIDE SEQUENCE</scope>
    <source>
        <strain evidence="8">CGMCC 1.15425</strain>
    </source>
</reference>
<dbReference type="GO" id="GO:0004140">
    <property type="term" value="F:dephospho-CoA kinase activity"/>
    <property type="evidence" value="ECO:0007669"/>
    <property type="project" value="UniProtKB-UniRule"/>
</dbReference>
<comment type="catalytic activity">
    <reaction evidence="5">
        <text>3'-dephospho-CoA + ATP = ADP + CoA + H(+)</text>
        <dbReference type="Rhea" id="RHEA:18245"/>
        <dbReference type="ChEBI" id="CHEBI:15378"/>
        <dbReference type="ChEBI" id="CHEBI:30616"/>
        <dbReference type="ChEBI" id="CHEBI:57287"/>
        <dbReference type="ChEBI" id="CHEBI:57328"/>
        <dbReference type="ChEBI" id="CHEBI:456216"/>
        <dbReference type="EC" id="2.7.1.24"/>
    </reaction>
</comment>
<dbReference type="SUPFAM" id="SSF52540">
    <property type="entry name" value="P-loop containing nucleoside triphosphate hydrolases"/>
    <property type="match status" value="1"/>
</dbReference>
<comment type="pathway">
    <text evidence="5">Cofactor biosynthesis; coenzyme A biosynthesis; CoA from (R)-pantothenate: step 5/5.</text>
</comment>
<organism evidence="8 9">
    <name type="scientific">Pseudohongiella nitratireducens</name>
    <dbReference type="NCBI Taxonomy" id="1768907"/>
    <lineage>
        <taxon>Bacteria</taxon>
        <taxon>Pseudomonadati</taxon>
        <taxon>Pseudomonadota</taxon>
        <taxon>Gammaproteobacteria</taxon>
        <taxon>Pseudomonadales</taxon>
        <taxon>Pseudohongiellaceae</taxon>
        <taxon>Pseudohongiella</taxon>
    </lineage>
</organism>
<dbReference type="GO" id="GO:0005524">
    <property type="term" value="F:ATP binding"/>
    <property type="evidence" value="ECO:0007669"/>
    <property type="project" value="UniProtKB-UniRule"/>
</dbReference>
<comment type="similarity">
    <text evidence="1 5">Belongs to the CoaE family.</text>
</comment>
<comment type="function">
    <text evidence="5">Catalyzes the phosphorylation of the 3'-hydroxyl group of dephosphocoenzyme A to form coenzyme A.</text>
</comment>
<dbReference type="PANTHER" id="PTHR10695:SF46">
    <property type="entry name" value="BIFUNCTIONAL COENZYME A SYNTHASE-RELATED"/>
    <property type="match status" value="1"/>
</dbReference>
<reference evidence="8" key="2">
    <citation type="submission" date="2020-09" db="EMBL/GenBank/DDBJ databases">
        <authorList>
            <person name="Sun Q."/>
            <person name="Zhou Y."/>
        </authorList>
    </citation>
    <scope>NUCLEOTIDE SEQUENCE</scope>
    <source>
        <strain evidence="8">CGMCC 1.15425</strain>
    </source>
</reference>
<dbReference type="NCBIfam" id="TIGR00152">
    <property type="entry name" value="dephospho-CoA kinase"/>
    <property type="match status" value="1"/>
</dbReference>
<keyword evidence="2 5" id="KW-0547">Nucleotide-binding</keyword>
<keyword evidence="5" id="KW-0808">Transferase</keyword>
<sequence length="212" mass="23527">MQTENKTTTEQLHPPVVGLTGGIGSGKTTVSDTFADLGITVVDTDVIARQVVEPGTQALTRIAGHFGSDNVLQANGALDRQALREIIFTSPEEKQWLEALLHPLIRKETMRQIQQSQSTYTILVSALLLESGQHQWCQRVLLVDTPEQQQVARTVTRDDSTPEQVESIIRTQMSRKDRLSLADDIIVNDNSLDALTQAVKLQHKAYLELFNA</sequence>
<evidence type="ECO:0000256" key="6">
    <source>
        <dbReference type="NCBIfam" id="TIGR00152"/>
    </source>
</evidence>
<feature type="binding site" evidence="5">
    <location>
        <begin position="24"/>
        <end position="29"/>
    </location>
    <ligand>
        <name>ATP</name>
        <dbReference type="ChEBI" id="CHEBI:30616"/>
    </ligand>
</feature>
<keyword evidence="5 8" id="KW-0418">Kinase</keyword>
<keyword evidence="5" id="KW-0963">Cytoplasm</keyword>
<proteinExistence type="inferred from homology"/>
<dbReference type="InterPro" id="IPR027417">
    <property type="entry name" value="P-loop_NTPase"/>
</dbReference>
<evidence type="ECO:0000313" key="8">
    <source>
        <dbReference type="EMBL" id="GFZ78887.1"/>
    </source>
</evidence>
<dbReference type="Pfam" id="PF01121">
    <property type="entry name" value="CoaE"/>
    <property type="match status" value="1"/>
</dbReference>
<dbReference type="EC" id="2.7.1.24" evidence="5 6"/>